<dbReference type="EMBL" id="JARJCN010000039">
    <property type="protein sequence ID" value="KAJ7084035.1"/>
    <property type="molecule type" value="Genomic_DNA"/>
</dbReference>
<evidence type="ECO:0000256" key="1">
    <source>
        <dbReference type="SAM" id="MobiDB-lite"/>
    </source>
</evidence>
<evidence type="ECO:0000313" key="2">
    <source>
        <dbReference type="EMBL" id="KAJ7084035.1"/>
    </source>
</evidence>
<evidence type="ECO:0000313" key="3">
    <source>
        <dbReference type="Proteomes" id="UP001222325"/>
    </source>
</evidence>
<protein>
    <submittedName>
        <fullName evidence="2">Uncharacterized protein</fullName>
    </submittedName>
</protein>
<dbReference type="PANTHER" id="PTHR33129">
    <property type="entry name" value="PROTEIN KINASE DOMAIN-CONTAINING PROTEIN-RELATED"/>
    <property type="match status" value="1"/>
</dbReference>
<feature type="region of interest" description="Disordered" evidence="1">
    <location>
        <begin position="60"/>
        <end position="83"/>
    </location>
</feature>
<reference evidence="2" key="1">
    <citation type="submission" date="2023-03" db="EMBL/GenBank/DDBJ databases">
        <title>Massive genome expansion in bonnet fungi (Mycena s.s.) driven by repeated elements and novel gene families across ecological guilds.</title>
        <authorList>
            <consortium name="Lawrence Berkeley National Laboratory"/>
            <person name="Harder C.B."/>
            <person name="Miyauchi S."/>
            <person name="Viragh M."/>
            <person name="Kuo A."/>
            <person name="Thoen E."/>
            <person name="Andreopoulos B."/>
            <person name="Lu D."/>
            <person name="Skrede I."/>
            <person name="Drula E."/>
            <person name="Henrissat B."/>
            <person name="Morin E."/>
            <person name="Kohler A."/>
            <person name="Barry K."/>
            <person name="LaButti K."/>
            <person name="Morin E."/>
            <person name="Salamov A."/>
            <person name="Lipzen A."/>
            <person name="Mereny Z."/>
            <person name="Hegedus B."/>
            <person name="Baldrian P."/>
            <person name="Stursova M."/>
            <person name="Weitz H."/>
            <person name="Taylor A."/>
            <person name="Grigoriev I.V."/>
            <person name="Nagy L.G."/>
            <person name="Martin F."/>
            <person name="Kauserud H."/>
        </authorList>
    </citation>
    <scope>NUCLEOTIDE SEQUENCE</scope>
    <source>
        <strain evidence="2">CBHHK173m</strain>
    </source>
</reference>
<dbReference type="InterPro" id="IPR052980">
    <property type="entry name" value="Crinkler_effector"/>
</dbReference>
<proteinExistence type="predicted"/>
<keyword evidence="3" id="KW-1185">Reference proteome</keyword>
<organism evidence="2 3">
    <name type="scientific">Mycena belliarum</name>
    <dbReference type="NCBI Taxonomy" id="1033014"/>
    <lineage>
        <taxon>Eukaryota</taxon>
        <taxon>Fungi</taxon>
        <taxon>Dikarya</taxon>
        <taxon>Basidiomycota</taxon>
        <taxon>Agaricomycotina</taxon>
        <taxon>Agaricomycetes</taxon>
        <taxon>Agaricomycetidae</taxon>
        <taxon>Agaricales</taxon>
        <taxon>Marasmiineae</taxon>
        <taxon>Mycenaceae</taxon>
        <taxon>Mycena</taxon>
    </lineage>
</organism>
<gene>
    <name evidence="2" type="ORF">B0H15DRAFT_849855</name>
</gene>
<accession>A0AAD6U452</accession>
<dbReference type="Proteomes" id="UP001222325">
    <property type="component" value="Unassembled WGS sequence"/>
</dbReference>
<sequence length="574" mass="64130">MTDDALPPGILPSFTLVPSKHQYSALHGLLWPKGPTSSQPGDLAEPEPLRKCIQAWSPSTVDQGDATAMGVDEDESEPPPPPPEMRYIDLRKHETFRVHLLSGRRRSTFLVRQEYVEFMSHAAQCKEENRRFFLTGQPGIGKSMGACYFLFHLLASGQSVFFIPDTGWIYYFSEAGVQQASTTTTDMGHSLTRQAVERSWILIDVDLGLHETWLPDRWVEPAAGLVWTSSPKASRMHHFTKQLEASTWYMKPWSSQEIAAVVQLDKMDPQDVRYRLSRGGPVARNLFRAPQMASDTSIDNVINVALADNLFTFTTSELVDQGGKASHRVFLVLPQDVFDQAGRPCLNRQEGSFHFLSNYIAGRTSELMEGHADKIRRQLSRAFDNPHTRSAAGKLVESMLHRALIHRKIDLPDTFGGGPVAGQLELVGQAEDFVLETHAPPQRECRPLYLRPQSPSFAAVDAILVTVALLCLIQSSAAASHSHVVKTFLRILTRLKTNKIAVDSLRLLYCVVGTDEGRVKRLVREATEKLTALQADPQARELGKLSQIARERLSKLQVVGFMFDTEKNRLVPVS</sequence>
<dbReference type="AlphaFoldDB" id="A0AAD6U452"/>
<name>A0AAD6U452_9AGAR</name>
<comment type="caution">
    <text evidence="2">The sequence shown here is derived from an EMBL/GenBank/DDBJ whole genome shotgun (WGS) entry which is preliminary data.</text>
</comment>